<dbReference type="EMBL" id="X85186">
    <property type="protein sequence ID" value="CAA59469.1"/>
    <property type="molecule type" value="Genomic_DNA"/>
</dbReference>
<dbReference type="InterPro" id="IPR013783">
    <property type="entry name" value="Ig-like_fold"/>
</dbReference>
<dbReference type="InterPro" id="IPR005536">
    <property type="entry name" value="Peptidase_C25_Ig-like_domain"/>
</dbReference>
<dbReference type="CDD" id="cd10913">
    <property type="entry name" value="Peptidase_C25_N_gingipain"/>
    <property type="match status" value="1"/>
</dbReference>
<keyword evidence="5" id="KW-0843">Virulence</keyword>
<dbReference type="InterPro" id="IPR039392">
    <property type="entry name" value="Gingipain_N"/>
</dbReference>
<comment type="similarity">
    <text evidence="1">Belongs to the peptidase C25 family.</text>
</comment>
<dbReference type="GO" id="GO:0006508">
    <property type="term" value="P:proteolysis"/>
    <property type="evidence" value="ECO:0007669"/>
    <property type="project" value="UniProtKB-KW"/>
</dbReference>
<evidence type="ECO:0000256" key="4">
    <source>
        <dbReference type="ARBA" id="ARBA00022807"/>
    </source>
</evidence>
<feature type="domain" description="Gingipain" evidence="6">
    <location>
        <begin position="16"/>
        <end position="348"/>
    </location>
</feature>
<dbReference type="SUPFAM" id="SSF81296">
    <property type="entry name" value="E set domains"/>
    <property type="match status" value="1"/>
</dbReference>
<dbReference type="Pfam" id="PF01364">
    <property type="entry name" value="Peptidase_C25"/>
    <property type="match status" value="1"/>
</dbReference>
<dbReference type="InterPro" id="IPR029031">
    <property type="entry name" value="Gingipain_N_sf"/>
</dbReference>
<accession>Q51818</accession>
<dbReference type="AlphaFoldDB" id="Q51818"/>
<dbReference type="Pfam" id="PF03785">
    <property type="entry name" value="Peptidase_C25_C"/>
    <property type="match status" value="1"/>
</dbReference>
<dbReference type="Gene3D" id="3.40.50.1460">
    <property type="match status" value="1"/>
</dbReference>
<dbReference type="GO" id="GO:0008234">
    <property type="term" value="F:cysteine-type peptidase activity"/>
    <property type="evidence" value="ECO:0007669"/>
    <property type="project" value="UniProtKB-KW"/>
</dbReference>
<reference evidence="8" key="1">
    <citation type="submission" date="1995-03" db="EMBL/GenBank/DDBJ databases">
        <authorList>
            <person name="Gharbia S.E."/>
        </authorList>
    </citation>
    <scope>NUCLEOTIDE SEQUENCE</scope>
    <source>
        <strain evidence="8">ATCC 33277</strain>
    </source>
</reference>
<sequence>MFMNYTPVEEKQNGRMIVIVAKKYEGDIKDFVDWKNQRGLRTEVKVAEDIASPVTANAIQQFVKQEYEKEGNDLTYVLLIGDHKDIPAKITPGIKSDQVYGQIVGNDHYNEVFIGRFSCESKEDLKTQIDRTIHYERNITRKTMARSGSLIASHEGGPSADNGGSDIQHENIIANLLTQYGYTKIIKCYDPGVTPKNIIDAFNGGISLVNYTAGHGSDTAWGTSHFGTTHVKQLTNSNQLPFIFDVACVNGDFLFSMPCFAEALMRAQKDGKPTGTVAIIASTINQSWASPMRGQDEMNEILCEKHPNNIKRTFGGVTMNGMFAMVEKYKKDGEKMLDTWTVFGDPSLLVRTLVPTKMQVTAPAQINLTDASVNVSCDYNGAIATISANGKMFGSAVVENGTATINLTGLTNESTLTLTVVG</sequence>
<evidence type="ECO:0000256" key="2">
    <source>
        <dbReference type="ARBA" id="ARBA00022670"/>
    </source>
</evidence>
<dbReference type="InterPro" id="IPR001769">
    <property type="entry name" value="Gingipain"/>
</dbReference>
<dbReference type="InterPro" id="IPR029030">
    <property type="entry name" value="Caspase-like_dom_sf"/>
</dbReference>
<organism evidence="8">
    <name type="scientific">Porphyromonas gingivalis</name>
    <name type="common">Bacteroides gingivalis</name>
    <dbReference type="NCBI Taxonomy" id="837"/>
    <lineage>
        <taxon>Bacteria</taxon>
        <taxon>Pseudomonadati</taxon>
        <taxon>Bacteroidota</taxon>
        <taxon>Bacteroidia</taxon>
        <taxon>Bacteroidales</taxon>
        <taxon>Porphyromonadaceae</taxon>
        <taxon>Porphyromonas</taxon>
    </lineage>
</organism>
<dbReference type="SUPFAM" id="SSF52129">
    <property type="entry name" value="Caspase-like"/>
    <property type="match status" value="1"/>
</dbReference>
<evidence type="ECO:0000259" key="6">
    <source>
        <dbReference type="Pfam" id="PF01364"/>
    </source>
</evidence>
<gene>
    <name evidence="8" type="primary">cpgR</name>
</gene>
<proteinExistence type="inferred from homology"/>
<feature type="domain" description="Peptidase C25 Ig-like" evidence="7">
    <location>
        <begin position="355"/>
        <end position="422"/>
    </location>
</feature>
<name>Q51818_PORGN</name>
<keyword evidence="3" id="KW-0732">Signal</keyword>
<evidence type="ECO:0000256" key="3">
    <source>
        <dbReference type="ARBA" id="ARBA00022729"/>
    </source>
</evidence>
<keyword evidence="2" id="KW-0645">Protease</keyword>
<protein>
    <submittedName>
        <fullName evidence="8">Cysteine proteinase alpha-gingivain</fullName>
    </submittedName>
</protein>
<reference evidence="8" key="2">
    <citation type="journal article" name="Clin. Infect. Dis.">
        <title>Molecular analysis of surface-associated enzymes of Porphyromonas gingivalis.</title>
        <authorList>
            <person name="Gharbia S.E."/>
            <person name="Shah H.N."/>
        </authorList>
    </citation>
    <scope>NUCLEOTIDE SEQUENCE</scope>
    <source>
        <strain evidence="8">ATCC 33277</strain>
    </source>
</reference>
<dbReference type="Gene3D" id="3.40.50.10390">
    <property type="entry name" value="Gingipain r, domain 1"/>
    <property type="match status" value="1"/>
</dbReference>
<evidence type="ECO:0000259" key="7">
    <source>
        <dbReference type="Pfam" id="PF03785"/>
    </source>
</evidence>
<evidence type="ECO:0000313" key="8">
    <source>
        <dbReference type="EMBL" id="CAA59469.1"/>
    </source>
</evidence>
<evidence type="ECO:0000256" key="5">
    <source>
        <dbReference type="ARBA" id="ARBA00023026"/>
    </source>
</evidence>
<keyword evidence="4" id="KW-0378">Hydrolase</keyword>
<dbReference type="InterPro" id="IPR014756">
    <property type="entry name" value="Ig_E-set"/>
</dbReference>
<dbReference type="Gene3D" id="2.60.40.10">
    <property type="entry name" value="Immunoglobulins"/>
    <property type="match status" value="1"/>
</dbReference>
<keyword evidence="4" id="KW-0788">Thiol protease</keyword>
<evidence type="ECO:0000256" key="1">
    <source>
        <dbReference type="ARBA" id="ARBA00006067"/>
    </source>
</evidence>